<name>A0A090GKX5_MESPL</name>
<feature type="chain" id="PRO_5001856870" description="Leucine-binding protein domain-containing protein" evidence="4">
    <location>
        <begin position="27"/>
        <end position="388"/>
    </location>
</feature>
<proteinExistence type="inferred from homology"/>
<evidence type="ECO:0000256" key="3">
    <source>
        <dbReference type="ARBA" id="ARBA00022970"/>
    </source>
</evidence>
<evidence type="ECO:0000256" key="2">
    <source>
        <dbReference type="ARBA" id="ARBA00022729"/>
    </source>
</evidence>
<dbReference type="InterPro" id="IPR028082">
    <property type="entry name" value="Peripla_BP_I"/>
</dbReference>
<comment type="similarity">
    <text evidence="1">Belongs to the leucine-binding protein family.</text>
</comment>
<dbReference type="Gene3D" id="3.40.50.2300">
    <property type="match status" value="2"/>
</dbReference>
<evidence type="ECO:0000259" key="5">
    <source>
        <dbReference type="Pfam" id="PF13458"/>
    </source>
</evidence>
<evidence type="ECO:0000313" key="6">
    <source>
        <dbReference type="EMBL" id="CDX36192.1"/>
    </source>
</evidence>
<protein>
    <recommendedName>
        <fullName evidence="5">Leucine-binding protein domain-containing protein</fullName>
    </recommendedName>
</protein>
<keyword evidence="2 4" id="KW-0732">Signal</keyword>
<keyword evidence="3" id="KW-0029">Amino-acid transport</keyword>
<reference evidence="6 7" key="1">
    <citation type="submission" date="2014-08" db="EMBL/GenBank/DDBJ databases">
        <authorList>
            <person name="Moulin Lionel"/>
        </authorList>
    </citation>
    <scope>NUCLEOTIDE SEQUENCE [LARGE SCALE GENOMIC DNA]</scope>
</reference>
<dbReference type="GO" id="GO:0006865">
    <property type="term" value="P:amino acid transport"/>
    <property type="evidence" value="ECO:0007669"/>
    <property type="project" value="UniProtKB-KW"/>
</dbReference>
<dbReference type="InterPro" id="IPR028081">
    <property type="entry name" value="Leu-bd"/>
</dbReference>
<organism evidence="6 7">
    <name type="scientific">Mesorhizobium plurifarium</name>
    <dbReference type="NCBI Taxonomy" id="69974"/>
    <lineage>
        <taxon>Bacteria</taxon>
        <taxon>Pseudomonadati</taxon>
        <taxon>Pseudomonadota</taxon>
        <taxon>Alphaproteobacteria</taxon>
        <taxon>Hyphomicrobiales</taxon>
        <taxon>Phyllobacteriaceae</taxon>
        <taxon>Mesorhizobium</taxon>
    </lineage>
</organism>
<dbReference type="Pfam" id="PF13458">
    <property type="entry name" value="Peripla_BP_6"/>
    <property type="match status" value="1"/>
</dbReference>
<gene>
    <name evidence="6" type="ORF">MPLDJ20_20467</name>
</gene>
<accession>A0A090GKX5</accession>
<evidence type="ECO:0000313" key="7">
    <source>
        <dbReference type="Proteomes" id="UP000046373"/>
    </source>
</evidence>
<evidence type="ECO:0000256" key="1">
    <source>
        <dbReference type="ARBA" id="ARBA00010062"/>
    </source>
</evidence>
<keyword evidence="3" id="KW-0813">Transport</keyword>
<dbReference type="EMBL" id="CCNB01000012">
    <property type="protein sequence ID" value="CDX36192.1"/>
    <property type="molecule type" value="Genomic_DNA"/>
</dbReference>
<dbReference type="InterPro" id="IPR051010">
    <property type="entry name" value="BCAA_transport"/>
</dbReference>
<evidence type="ECO:0000256" key="4">
    <source>
        <dbReference type="SAM" id="SignalP"/>
    </source>
</evidence>
<feature type="signal peptide" evidence="4">
    <location>
        <begin position="1"/>
        <end position="26"/>
    </location>
</feature>
<dbReference type="AlphaFoldDB" id="A0A090GKX5"/>
<feature type="domain" description="Leucine-binding protein" evidence="5">
    <location>
        <begin position="32"/>
        <end position="377"/>
    </location>
</feature>
<dbReference type="PANTHER" id="PTHR30483:SF6">
    <property type="entry name" value="PERIPLASMIC BINDING PROTEIN OF ABC TRANSPORTER FOR NATURAL AMINO ACIDS"/>
    <property type="match status" value="1"/>
</dbReference>
<dbReference type="PANTHER" id="PTHR30483">
    <property type="entry name" value="LEUCINE-SPECIFIC-BINDING PROTEIN"/>
    <property type="match status" value="1"/>
</dbReference>
<dbReference type="Proteomes" id="UP000046373">
    <property type="component" value="Unassembled WGS sequence"/>
</dbReference>
<sequence>MRKLATTSAMLLTTTAFWGLGVQAGAADEYLVGLIAGTTGAYGSTGIATVNGSQMAVDEVNAAGGVDGHTFKLDPHNDNASATLSGQLYEKLMSQGAIAIAGSPDTGPVTAQLAQRHKFPTIGVVDDGGLTVNPDGPTSPPNPWVFDFGLNTFAWGEKIGQHALKHCPDGLAVLHDPSTYGQGGLFGIQLAYDKAGKKIAMDHTITENWSTGATAGLMPEVNAIKAAGIKCVDVWLTPQDQAAFVQDLHSIGYDAIVYGNDETNADDTYSKLAGDLADGTITAMLTTELHPSPELLAFKDAYKKKFNVDATPFSAGAYDSIKMLAQVIKDVKSTKPEDLQKGFNAVQGFKGMTGTIGFTEQSHITITAEQVTLVKYDAKSKTWVEVTD</sequence>
<dbReference type="SUPFAM" id="SSF53822">
    <property type="entry name" value="Periplasmic binding protein-like I"/>
    <property type="match status" value="1"/>
</dbReference>